<dbReference type="Pfam" id="PF16449">
    <property type="entry name" value="MatB"/>
    <property type="match status" value="1"/>
</dbReference>
<evidence type="ECO:0000256" key="3">
    <source>
        <dbReference type="ARBA" id="ARBA00014507"/>
    </source>
</evidence>
<dbReference type="InterPro" id="IPR016514">
    <property type="entry name" value="EcpA"/>
</dbReference>
<dbReference type="GO" id="GO:0009289">
    <property type="term" value="C:pilus"/>
    <property type="evidence" value="ECO:0007669"/>
    <property type="project" value="UniProtKB-SubCell"/>
</dbReference>
<dbReference type="KEGG" id="izh:FEM41_08705"/>
<evidence type="ECO:0000256" key="6">
    <source>
        <dbReference type="ARBA" id="ARBA00026091"/>
    </source>
</evidence>
<evidence type="ECO:0000256" key="1">
    <source>
        <dbReference type="ARBA" id="ARBA00004561"/>
    </source>
</evidence>
<dbReference type="EMBL" id="CP040428">
    <property type="protein sequence ID" value="QCT19727.1"/>
    <property type="molecule type" value="Genomic_DNA"/>
</dbReference>
<dbReference type="Gene3D" id="2.60.40.3290">
    <property type="entry name" value="Fimbrial protein EcpA"/>
    <property type="match status" value="1"/>
</dbReference>
<dbReference type="InterPro" id="IPR038478">
    <property type="entry name" value="Fimbrillin_EcpA_sf"/>
</dbReference>
<evidence type="ECO:0000256" key="4">
    <source>
        <dbReference type="ARBA" id="ARBA00022729"/>
    </source>
</evidence>
<accession>A0A4V1G7I1</accession>
<proteinExistence type="inferred from homology"/>
<comment type="similarity">
    <text evidence="2">Belongs to the EcpA/MatB fimbrillin family.</text>
</comment>
<gene>
    <name evidence="9" type="ORF">FEM41_08705</name>
</gene>
<evidence type="ECO:0000256" key="8">
    <source>
        <dbReference type="SAM" id="SignalP"/>
    </source>
</evidence>
<dbReference type="Proteomes" id="UP000302163">
    <property type="component" value="Chromosome"/>
</dbReference>
<dbReference type="AlphaFoldDB" id="A0A4V1G7I1"/>
<keyword evidence="5" id="KW-0281">Fimbrium</keyword>
<feature type="signal peptide" evidence="8">
    <location>
        <begin position="1"/>
        <end position="23"/>
    </location>
</feature>
<sequence length="204" mass="21079">MKKLNAIVLGSLLSVSAISVANAAEATATATWQASATKDSDSELVVTPTRALKFVYSANTQSFNTDTGLFDVVIRGDHSTATSFKLEAMVDDTDNTLFSVGGTPTKLKVGARWGGNDLGSKTGSISNGSTAWTTLVDSAKLSGPLASLASSAGAAAGTEVTAQSSFDFFVDSAEDNAGTAVDFKDLTNSLWEGKVSVDFRATWS</sequence>
<keyword evidence="10" id="KW-1185">Reference proteome</keyword>
<evidence type="ECO:0000313" key="9">
    <source>
        <dbReference type="EMBL" id="QCT19727.1"/>
    </source>
</evidence>
<keyword evidence="4 8" id="KW-0732">Signal</keyword>
<evidence type="ECO:0000256" key="2">
    <source>
        <dbReference type="ARBA" id="ARBA00007305"/>
    </source>
</evidence>
<dbReference type="OrthoDB" id="6556380at2"/>
<feature type="chain" id="PRO_5020735150" description="Common pilus major fimbrillin subunit EcpA" evidence="8">
    <location>
        <begin position="24"/>
        <end position="204"/>
    </location>
</feature>
<evidence type="ECO:0000256" key="5">
    <source>
        <dbReference type="ARBA" id="ARBA00023263"/>
    </source>
</evidence>
<protein>
    <recommendedName>
        <fullName evidence="3">Common pilus major fimbrillin subunit EcpA</fullName>
    </recommendedName>
    <alternativeName>
        <fullName evidence="7">MatB fimbrillin</fullName>
    </alternativeName>
</protein>
<evidence type="ECO:0000256" key="7">
    <source>
        <dbReference type="ARBA" id="ARBA00031192"/>
    </source>
</evidence>
<dbReference type="RefSeq" id="WP_138095604.1">
    <property type="nucleotide sequence ID" value="NZ_CP040428.1"/>
</dbReference>
<comment type="subunit">
    <text evidence="6">Self-associates. Forms filaments. Interacts with EcpD.</text>
</comment>
<organism evidence="9 10">
    <name type="scientific">Jejubacter calystegiae</name>
    <dbReference type="NCBI Taxonomy" id="2579935"/>
    <lineage>
        <taxon>Bacteria</taxon>
        <taxon>Pseudomonadati</taxon>
        <taxon>Pseudomonadota</taxon>
        <taxon>Gammaproteobacteria</taxon>
        <taxon>Enterobacterales</taxon>
        <taxon>Enterobacteriaceae</taxon>
        <taxon>Jejubacter</taxon>
    </lineage>
</organism>
<comment type="subcellular location">
    <subcellularLocation>
        <location evidence="1">Fimbrium</location>
    </subcellularLocation>
</comment>
<name>A0A4V1G7I1_9ENTR</name>
<reference evidence="9 10" key="1">
    <citation type="submission" date="2019-05" db="EMBL/GenBank/DDBJ databases">
        <title>Complete genome sequence of Izhakiella calystegiae KSNA2, an endophyte isolated from beach morning glory (Calystegia soldanella).</title>
        <authorList>
            <person name="Jiang L."/>
            <person name="Jeong J.C."/>
            <person name="Kim C.Y."/>
            <person name="Kim D.H."/>
            <person name="Kim S.W."/>
            <person name="Lee j."/>
        </authorList>
    </citation>
    <scope>NUCLEOTIDE SEQUENCE [LARGE SCALE GENOMIC DNA]</scope>
    <source>
        <strain evidence="9 10">KSNA2</strain>
    </source>
</reference>
<evidence type="ECO:0000313" key="10">
    <source>
        <dbReference type="Proteomes" id="UP000302163"/>
    </source>
</evidence>